<dbReference type="OrthoDB" id="1376059at2"/>
<proteinExistence type="predicted"/>
<dbReference type="Proteomes" id="UP000289238">
    <property type="component" value="Unassembled WGS sequence"/>
</dbReference>
<evidence type="ECO:0000313" key="2">
    <source>
        <dbReference type="Proteomes" id="UP000289238"/>
    </source>
</evidence>
<reference evidence="1 2" key="1">
    <citation type="submission" date="2018-07" db="EMBL/GenBank/DDBJ databases">
        <title>Leeuwenhoekiella genomics.</title>
        <authorList>
            <person name="Tahon G."/>
            <person name="Willems A."/>
        </authorList>
    </citation>
    <scope>NUCLEOTIDE SEQUENCE [LARGE SCALE GENOMIC DNA]</scope>
    <source>
        <strain evidence="1 2">LMG 22550</strain>
    </source>
</reference>
<organism evidence="1 2">
    <name type="scientific">Leeuwenhoekiella aequorea</name>
    <dbReference type="NCBI Taxonomy" id="283736"/>
    <lineage>
        <taxon>Bacteria</taxon>
        <taxon>Pseudomonadati</taxon>
        <taxon>Bacteroidota</taxon>
        <taxon>Flavobacteriia</taxon>
        <taxon>Flavobacteriales</taxon>
        <taxon>Flavobacteriaceae</taxon>
        <taxon>Leeuwenhoekiella</taxon>
    </lineage>
</organism>
<evidence type="ECO:0000313" key="1">
    <source>
        <dbReference type="EMBL" id="RXG21120.1"/>
    </source>
</evidence>
<gene>
    <name evidence="1" type="ORF">DSM00_2637</name>
</gene>
<comment type="caution">
    <text evidence="1">The sequence shown here is derived from an EMBL/GenBank/DDBJ whole genome shotgun (WGS) entry which is preliminary data.</text>
</comment>
<dbReference type="AlphaFoldDB" id="A0A4Q0P3H9"/>
<sequence>MYQETIQDVNPFYDQILYNYSGSVQLEEILHFLELAFPDWKTNGGLGAFAPEFVIWVLDHTSESYQNDSFLDFLKFVYFEIADEYSKFQKSQAFSFDIECIQDFPEDSEAYYEALSDDEYKVELEKYKASRREENAFSFNF</sequence>
<name>A0A4Q0P3H9_9FLAO</name>
<accession>A0A4Q0P3H9</accession>
<keyword evidence="2" id="KW-1185">Reference proteome</keyword>
<dbReference type="RefSeq" id="WP_128758393.1">
    <property type="nucleotide sequence ID" value="NZ_QOVM01000006.1"/>
</dbReference>
<dbReference type="EMBL" id="QOVM01000006">
    <property type="protein sequence ID" value="RXG21120.1"/>
    <property type="molecule type" value="Genomic_DNA"/>
</dbReference>
<protein>
    <submittedName>
        <fullName evidence="1">Uncharacterized protein</fullName>
    </submittedName>
</protein>